<evidence type="ECO:0000256" key="1">
    <source>
        <dbReference type="SAM" id="Phobius"/>
    </source>
</evidence>
<accession>A0A6H5I5F6</accession>
<evidence type="ECO:0000313" key="3">
    <source>
        <dbReference type="Proteomes" id="UP000479190"/>
    </source>
</evidence>
<feature type="transmembrane region" description="Helical" evidence="1">
    <location>
        <begin position="104"/>
        <end position="122"/>
    </location>
</feature>
<keyword evidence="1" id="KW-1133">Transmembrane helix</keyword>
<dbReference type="EMBL" id="CADCXV010000602">
    <property type="protein sequence ID" value="CAB0030994.1"/>
    <property type="molecule type" value="Genomic_DNA"/>
</dbReference>
<evidence type="ECO:0000313" key="2">
    <source>
        <dbReference type="EMBL" id="CAB0030994.1"/>
    </source>
</evidence>
<organism evidence="2 3">
    <name type="scientific">Trichogramma brassicae</name>
    <dbReference type="NCBI Taxonomy" id="86971"/>
    <lineage>
        <taxon>Eukaryota</taxon>
        <taxon>Metazoa</taxon>
        <taxon>Ecdysozoa</taxon>
        <taxon>Arthropoda</taxon>
        <taxon>Hexapoda</taxon>
        <taxon>Insecta</taxon>
        <taxon>Pterygota</taxon>
        <taxon>Neoptera</taxon>
        <taxon>Endopterygota</taxon>
        <taxon>Hymenoptera</taxon>
        <taxon>Apocrita</taxon>
        <taxon>Proctotrupomorpha</taxon>
        <taxon>Chalcidoidea</taxon>
        <taxon>Trichogrammatidae</taxon>
        <taxon>Trichogramma</taxon>
    </lineage>
</organism>
<keyword evidence="1" id="KW-0812">Transmembrane</keyword>
<keyword evidence="3" id="KW-1185">Reference proteome</keyword>
<name>A0A6H5I5F6_9HYME</name>
<gene>
    <name evidence="2" type="ORF">TBRA_LOCUS2977</name>
</gene>
<protein>
    <submittedName>
        <fullName evidence="2">Uncharacterized protein</fullName>
    </submittedName>
</protein>
<feature type="transmembrane region" description="Helical" evidence="1">
    <location>
        <begin position="69"/>
        <end position="92"/>
    </location>
</feature>
<sequence length="129" mass="15377">MFPAELSACETPIQLPSAAKADRAAMHMQLERSSMSIFARYNLLIITVDRNVSLDTERSSAPTRPARRFIRFSFFFHFFYFHRIFIAAYSYWIRRSVRMDQERYKFVLRISLLLGLLLWYMLDAEEAYV</sequence>
<reference evidence="2 3" key="1">
    <citation type="submission" date="2020-02" db="EMBL/GenBank/DDBJ databases">
        <authorList>
            <person name="Ferguson B K."/>
        </authorList>
    </citation>
    <scope>NUCLEOTIDE SEQUENCE [LARGE SCALE GENOMIC DNA]</scope>
</reference>
<dbReference type="Proteomes" id="UP000479190">
    <property type="component" value="Unassembled WGS sequence"/>
</dbReference>
<keyword evidence="1" id="KW-0472">Membrane</keyword>
<dbReference type="AlphaFoldDB" id="A0A6H5I5F6"/>
<proteinExistence type="predicted"/>